<feature type="transmembrane region" description="Helical" evidence="6">
    <location>
        <begin position="41"/>
        <end position="59"/>
    </location>
</feature>
<dbReference type="RefSeq" id="WP_263371312.1">
    <property type="nucleotide sequence ID" value="NZ_JAGSYD010000003.1"/>
</dbReference>
<evidence type="ECO:0000256" key="1">
    <source>
        <dbReference type="ARBA" id="ARBA00004651"/>
    </source>
</evidence>
<evidence type="ECO:0000256" key="3">
    <source>
        <dbReference type="ARBA" id="ARBA00022692"/>
    </source>
</evidence>
<feature type="transmembrane region" description="Helical" evidence="6">
    <location>
        <begin position="300"/>
        <end position="324"/>
    </location>
</feature>
<evidence type="ECO:0000256" key="5">
    <source>
        <dbReference type="ARBA" id="ARBA00023136"/>
    </source>
</evidence>
<feature type="transmembrane region" description="Helical" evidence="6">
    <location>
        <begin position="220"/>
        <end position="240"/>
    </location>
</feature>
<keyword evidence="2" id="KW-1003">Cell membrane</keyword>
<keyword evidence="5 6" id="KW-0472">Membrane</keyword>
<feature type="transmembrane region" description="Helical" evidence="6">
    <location>
        <begin position="252"/>
        <end position="280"/>
    </location>
</feature>
<name>A0ABW1Z6V1_9BACT</name>
<comment type="subcellular location">
    <subcellularLocation>
        <location evidence="1">Cell membrane</location>
        <topology evidence="1">Multi-pass membrane protein</topology>
    </subcellularLocation>
</comment>
<comment type="caution">
    <text evidence="7">The sequence shown here is derived from an EMBL/GenBank/DDBJ whole genome shotgun (WGS) entry which is preliminary data.</text>
</comment>
<dbReference type="InterPro" id="IPR022791">
    <property type="entry name" value="L-PG_synthase/AglD"/>
</dbReference>
<evidence type="ECO:0000313" key="8">
    <source>
        <dbReference type="Proteomes" id="UP001596391"/>
    </source>
</evidence>
<organism evidence="7 8">
    <name type="scientific">Granulicella cerasi</name>
    <dbReference type="NCBI Taxonomy" id="741063"/>
    <lineage>
        <taxon>Bacteria</taxon>
        <taxon>Pseudomonadati</taxon>
        <taxon>Acidobacteriota</taxon>
        <taxon>Terriglobia</taxon>
        <taxon>Terriglobales</taxon>
        <taxon>Acidobacteriaceae</taxon>
        <taxon>Granulicella</taxon>
    </lineage>
</organism>
<dbReference type="Pfam" id="PF03706">
    <property type="entry name" value="LPG_synthase_TM"/>
    <property type="match status" value="1"/>
</dbReference>
<keyword evidence="4 6" id="KW-1133">Transmembrane helix</keyword>
<feature type="transmembrane region" description="Helical" evidence="6">
    <location>
        <begin position="126"/>
        <end position="143"/>
    </location>
</feature>
<evidence type="ECO:0000256" key="4">
    <source>
        <dbReference type="ARBA" id="ARBA00022989"/>
    </source>
</evidence>
<accession>A0ABW1Z6V1</accession>
<evidence type="ECO:0000256" key="2">
    <source>
        <dbReference type="ARBA" id="ARBA00022475"/>
    </source>
</evidence>
<dbReference type="PANTHER" id="PTHR39087:SF2">
    <property type="entry name" value="UPF0104 MEMBRANE PROTEIN MJ1595"/>
    <property type="match status" value="1"/>
</dbReference>
<keyword evidence="3 6" id="KW-0812">Transmembrane</keyword>
<gene>
    <name evidence="7" type="ORF">ACFQBQ_04705</name>
</gene>
<dbReference type="PANTHER" id="PTHR39087">
    <property type="entry name" value="UPF0104 MEMBRANE PROTEIN MJ1595"/>
    <property type="match status" value="1"/>
</dbReference>
<evidence type="ECO:0000256" key="6">
    <source>
        <dbReference type="SAM" id="Phobius"/>
    </source>
</evidence>
<dbReference type="Proteomes" id="UP001596391">
    <property type="component" value="Unassembled WGS sequence"/>
</dbReference>
<sequence>MLKPRTFLIFVLALLLIAGLWWARTHVAFDWHNLRLQLRTVRWSFVLAGCAVIYLSMTFRAWRWQLLLGSEGRNSSGAKLVAAQFAGFTAVALFGRVADLTRPYLLARRTQTSVATQLAVYSLERAYDLAAAAILFSTTLLFMPRTVPHHEYYVRAGVVAMAGTLFLVGFALAVRFTGMQLASMARGVFRIVSQEFANGVAVKLLDFRQGMLALSSAMQLFAALLWSLAIWALIAAAYFLTARAFVNTAQLAGFTIASTMLLMATSMGGSLFQLPIVGWFTQTGVLAVALHKFFDVPLEVATAAGALMLLTTTLSVVPAGVMAARIEGVSLRTAAQAGEAAAEVS</sequence>
<proteinExistence type="predicted"/>
<keyword evidence="8" id="KW-1185">Reference proteome</keyword>
<protein>
    <submittedName>
        <fullName evidence="7">Lysylphosphatidylglycerol synthase transmembrane domain-containing protein</fullName>
    </submittedName>
</protein>
<feature type="transmembrane region" description="Helical" evidence="6">
    <location>
        <begin position="152"/>
        <end position="174"/>
    </location>
</feature>
<reference evidence="8" key="1">
    <citation type="journal article" date="2019" name="Int. J. Syst. Evol. Microbiol.">
        <title>The Global Catalogue of Microorganisms (GCM) 10K type strain sequencing project: providing services to taxonomists for standard genome sequencing and annotation.</title>
        <authorList>
            <consortium name="The Broad Institute Genomics Platform"/>
            <consortium name="The Broad Institute Genome Sequencing Center for Infectious Disease"/>
            <person name="Wu L."/>
            <person name="Ma J."/>
        </authorList>
    </citation>
    <scope>NUCLEOTIDE SEQUENCE [LARGE SCALE GENOMIC DNA]</scope>
    <source>
        <strain evidence="8">CGMCC 1.16026</strain>
    </source>
</reference>
<evidence type="ECO:0000313" key="7">
    <source>
        <dbReference type="EMBL" id="MFC6644901.1"/>
    </source>
</evidence>
<feature type="transmembrane region" description="Helical" evidence="6">
    <location>
        <begin position="80"/>
        <end position="98"/>
    </location>
</feature>
<dbReference type="EMBL" id="JBHSWI010000001">
    <property type="protein sequence ID" value="MFC6644901.1"/>
    <property type="molecule type" value="Genomic_DNA"/>
</dbReference>